<evidence type="ECO:0000313" key="2">
    <source>
        <dbReference type="EMBL" id="PBC31878.1"/>
    </source>
</evidence>
<organism evidence="2 3">
    <name type="scientific">Apis cerana cerana</name>
    <name type="common">Oriental honeybee</name>
    <dbReference type="NCBI Taxonomy" id="94128"/>
    <lineage>
        <taxon>Eukaryota</taxon>
        <taxon>Metazoa</taxon>
        <taxon>Ecdysozoa</taxon>
        <taxon>Arthropoda</taxon>
        <taxon>Hexapoda</taxon>
        <taxon>Insecta</taxon>
        <taxon>Pterygota</taxon>
        <taxon>Neoptera</taxon>
        <taxon>Endopterygota</taxon>
        <taxon>Hymenoptera</taxon>
        <taxon>Apocrita</taxon>
        <taxon>Aculeata</taxon>
        <taxon>Apoidea</taxon>
        <taxon>Anthophila</taxon>
        <taxon>Apidae</taxon>
        <taxon>Apis</taxon>
    </lineage>
</organism>
<proteinExistence type="predicted"/>
<reference evidence="2 3" key="1">
    <citation type="submission" date="2014-07" db="EMBL/GenBank/DDBJ databases">
        <title>Genomic and transcriptomic analysis on Apis cerana provide comprehensive insights into honey bee biology.</title>
        <authorList>
            <person name="Diao Q."/>
            <person name="Sun L."/>
            <person name="Zheng H."/>
            <person name="Zheng H."/>
            <person name="Xu S."/>
            <person name="Wang S."/>
            <person name="Zeng Z."/>
            <person name="Hu F."/>
            <person name="Su S."/>
            <person name="Wu J."/>
        </authorList>
    </citation>
    <scope>NUCLEOTIDE SEQUENCE [LARGE SCALE GENOMIC DNA]</scope>
    <source>
        <tissue evidence="2">Pupae without intestine</tissue>
    </source>
</reference>
<sequence length="446" mass="51402">MNVNKRAKIPIIKCDQYQESQIDQEKFQKEENYYGYALDTLPPEVLEMILRLLPLHDVATTVRLVSRHCSTVAAAVLNGAFLTACTKVEGLIRRNEELMKNAKTDTELLAYSKALNALELIKAQYKMLRAVTWRYTHPPSKQQKFSRLCFYAGSLLDNLNELLNRIANYHPSIIGPRTSESSVTSFIAVCKRFMNFFEKVSERRVNSRSALISGCKVVDVLDCLVEGRQVLFFKVSSNRRGLGGAVSMKLKYTMKRAWFTCLEVTKNTEENSWRDEQRFMYLRLRRLVGSVNEHLFENLHYEHELLLQIPLTLPLRPPPASTYSGYGEYGGRFFYYGNMNKYAYESKFMHTVSTANLTVETEQQVQRPPSFDLVIEVDLKCTPELAPLAVRSILKSDEFETNESKTHKNQQLYLRMNVICSASIANRLPGNFVWELRSPRHVCQNL</sequence>
<dbReference type="EMBL" id="KZ288226">
    <property type="protein sequence ID" value="PBC31878.1"/>
    <property type="molecule type" value="Genomic_DNA"/>
</dbReference>
<accession>A0A2A3EJJ8</accession>
<dbReference type="OrthoDB" id="6077919at2759"/>
<gene>
    <name evidence="2" type="ORF">APICC_02165</name>
</gene>
<evidence type="ECO:0000259" key="1">
    <source>
        <dbReference type="PROSITE" id="PS50181"/>
    </source>
</evidence>
<evidence type="ECO:0000313" key="3">
    <source>
        <dbReference type="Proteomes" id="UP000242457"/>
    </source>
</evidence>
<dbReference type="SUPFAM" id="SSF81383">
    <property type="entry name" value="F-box domain"/>
    <property type="match status" value="1"/>
</dbReference>
<dbReference type="PROSITE" id="PS50181">
    <property type="entry name" value="FBOX"/>
    <property type="match status" value="1"/>
</dbReference>
<protein>
    <recommendedName>
        <fullName evidence="1">F-box domain-containing protein</fullName>
    </recommendedName>
</protein>
<dbReference type="Proteomes" id="UP000242457">
    <property type="component" value="Unassembled WGS sequence"/>
</dbReference>
<dbReference type="InterPro" id="IPR001810">
    <property type="entry name" value="F-box_dom"/>
</dbReference>
<dbReference type="InterPro" id="IPR036047">
    <property type="entry name" value="F-box-like_dom_sf"/>
</dbReference>
<dbReference type="AlphaFoldDB" id="A0A2A3EJJ8"/>
<dbReference type="Pfam" id="PF00646">
    <property type="entry name" value="F-box"/>
    <property type="match status" value="1"/>
</dbReference>
<feature type="domain" description="F-box" evidence="1">
    <location>
        <begin position="35"/>
        <end position="84"/>
    </location>
</feature>
<name>A0A2A3EJJ8_APICC</name>
<keyword evidence="3" id="KW-1185">Reference proteome</keyword>